<feature type="domain" description="Phage shock protein PspC N-terminal" evidence="2">
    <location>
        <begin position="6"/>
        <end position="60"/>
    </location>
</feature>
<dbReference type="Proteomes" id="UP000076947">
    <property type="component" value="Unassembled WGS sequence"/>
</dbReference>
<evidence type="ECO:0000259" key="2">
    <source>
        <dbReference type="Pfam" id="PF04024"/>
    </source>
</evidence>
<accession>A0A177INI5</accession>
<organism evidence="3 4">
    <name type="scientific">Corynebacterium stationis</name>
    <dbReference type="NCBI Taxonomy" id="1705"/>
    <lineage>
        <taxon>Bacteria</taxon>
        <taxon>Bacillati</taxon>
        <taxon>Actinomycetota</taxon>
        <taxon>Actinomycetes</taxon>
        <taxon>Mycobacteriales</taxon>
        <taxon>Corynebacteriaceae</taxon>
        <taxon>Corynebacterium</taxon>
    </lineage>
</organism>
<evidence type="ECO:0000313" key="3">
    <source>
        <dbReference type="EMBL" id="OAH30380.1"/>
    </source>
</evidence>
<dbReference type="Pfam" id="PF04024">
    <property type="entry name" value="PspC"/>
    <property type="match status" value="1"/>
</dbReference>
<dbReference type="OrthoDB" id="7359894at2"/>
<evidence type="ECO:0000256" key="1">
    <source>
        <dbReference type="SAM" id="Phobius"/>
    </source>
</evidence>
<sequence length="69" mass="7875">MQQKHYLLSEGKMLGGVCSGIADRRDTDPNLIRFWFVLGLVFGAPMIAAYLWVWLTYPEKAELVEGERS</sequence>
<keyword evidence="1" id="KW-1133">Transmembrane helix</keyword>
<name>A0A177INI5_9CORY</name>
<dbReference type="AlphaFoldDB" id="A0A177INI5"/>
<keyword evidence="4" id="KW-1185">Reference proteome</keyword>
<comment type="caution">
    <text evidence="3">The sequence shown here is derived from an EMBL/GenBank/DDBJ whole genome shotgun (WGS) entry which is preliminary data.</text>
</comment>
<keyword evidence="1" id="KW-0812">Transmembrane</keyword>
<dbReference type="EMBL" id="LSTQ01000008">
    <property type="protein sequence ID" value="OAH30380.1"/>
    <property type="molecule type" value="Genomic_DNA"/>
</dbReference>
<keyword evidence="1" id="KW-0472">Membrane</keyword>
<evidence type="ECO:0000313" key="4">
    <source>
        <dbReference type="Proteomes" id="UP000076947"/>
    </source>
</evidence>
<dbReference type="GeneID" id="82878682"/>
<reference evidence="4" key="1">
    <citation type="submission" date="2016-02" db="EMBL/GenBank/DDBJ databases">
        <authorList>
            <person name="Kaur G."/>
            <person name="Nair G.R."/>
            <person name="Mayilraj S."/>
        </authorList>
    </citation>
    <scope>NUCLEOTIDE SEQUENCE [LARGE SCALE GENOMIC DNA]</scope>
    <source>
        <strain evidence="4">GA-15</strain>
    </source>
</reference>
<dbReference type="RefSeq" id="WP_006822586.1">
    <property type="nucleotide sequence ID" value="NZ_LSTQ01000008.1"/>
</dbReference>
<feature type="transmembrane region" description="Helical" evidence="1">
    <location>
        <begin position="34"/>
        <end position="55"/>
    </location>
</feature>
<gene>
    <name evidence="3" type="ORF">AYJ05_06455</name>
</gene>
<protein>
    <recommendedName>
        <fullName evidence="2">Phage shock protein PspC N-terminal domain-containing protein</fullName>
    </recommendedName>
</protein>
<dbReference type="InterPro" id="IPR007168">
    <property type="entry name" value="Phageshock_PspC_N"/>
</dbReference>
<proteinExistence type="predicted"/>